<name>A0AAV4ZY40_9AGAM</name>
<sequence>MLLNLLVLPLVSAQFGFFDQMFGGGHVRQQQPSGNQWAMQSEVVSCSNYLCPKTLDCVQSPALCPCPFPEDIRCVIPDVQDKDAATIICVRGDSECKEVQKLAGLP</sequence>
<dbReference type="InterPro" id="IPR034543">
    <property type="entry name" value="LCL2"/>
</dbReference>
<protein>
    <recommendedName>
        <fullName evidence="2">Long chronological lifespan protein 2</fullName>
    </recommendedName>
</protein>
<dbReference type="PANTHER" id="PTHR38425:SF1">
    <property type="entry name" value="LONG CHRONOLOGICAL LIFESPAN PROTEIN 2"/>
    <property type="match status" value="1"/>
</dbReference>
<reference evidence="4" key="1">
    <citation type="submission" date="2021-10" db="EMBL/GenBank/DDBJ databases">
        <title>De novo Genome Assembly of Clathrus columnatus (Basidiomycota, Fungi) Using Illumina and Nanopore Sequence Data.</title>
        <authorList>
            <person name="Ogiso-Tanaka E."/>
            <person name="Itagaki H."/>
            <person name="Hosoya T."/>
            <person name="Hosaka K."/>
        </authorList>
    </citation>
    <scope>NUCLEOTIDE SEQUENCE</scope>
    <source>
        <strain evidence="4">MO-923</strain>
    </source>
</reference>
<dbReference type="Proteomes" id="UP001050691">
    <property type="component" value="Unassembled WGS sequence"/>
</dbReference>
<accession>A0AAV4ZY40</accession>
<evidence type="ECO:0000313" key="5">
    <source>
        <dbReference type="Proteomes" id="UP001050691"/>
    </source>
</evidence>
<evidence type="ECO:0000256" key="3">
    <source>
        <dbReference type="ARBA" id="ARBA00022729"/>
    </source>
</evidence>
<proteinExistence type="inferred from homology"/>
<dbReference type="AlphaFoldDB" id="A0AAV4ZY40"/>
<dbReference type="EMBL" id="BPWL01000002">
    <property type="protein sequence ID" value="GJJ07157.1"/>
    <property type="molecule type" value="Genomic_DNA"/>
</dbReference>
<comment type="similarity">
    <text evidence="1">Belongs to the LCL2 family.</text>
</comment>
<comment type="caution">
    <text evidence="4">The sequence shown here is derived from an EMBL/GenBank/DDBJ whole genome shotgun (WGS) entry which is preliminary data.</text>
</comment>
<evidence type="ECO:0000256" key="1">
    <source>
        <dbReference type="ARBA" id="ARBA00010545"/>
    </source>
</evidence>
<evidence type="ECO:0000256" key="2">
    <source>
        <dbReference type="ARBA" id="ARBA00018534"/>
    </source>
</evidence>
<gene>
    <name evidence="4" type="ORF">Clacol_001357</name>
</gene>
<dbReference type="GO" id="GO:0036503">
    <property type="term" value="P:ERAD pathway"/>
    <property type="evidence" value="ECO:0007669"/>
    <property type="project" value="TreeGrafter"/>
</dbReference>
<keyword evidence="5" id="KW-1185">Reference proteome</keyword>
<keyword evidence="3" id="KW-0732">Signal</keyword>
<organism evidence="4 5">
    <name type="scientific">Clathrus columnatus</name>
    <dbReference type="NCBI Taxonomy" id="1419009"/>
    <lineage>
        <taxon>Eukaryota</taxon>
        <taxon>Fungi</taxon>
        <taxon>Dikarya</taxon>
        <taxon>Basidiomycota</taxon>
        <taxon>Agaricomycotina</taxon>
        <taxon>Agaricomycetes</taxon>
        <taxon>Phallomycetidae</taxon>
        <taxon>Phallales</taxon>
        <taxon>Clathraceae</taxon>
        <taxon>Clathrus</taxon>
    </lineage>
</organism>
<dbReference type="PANTHER" id="PTHR38425">
    <property type="entry name" value="LONG CHRONOLOGICAL LIFESPAN PROTEIN 2"/>
    <property type="match status" value="1"/>
</dbReference>
<evidence type="ECO:0000313" key="4">
    <source>
        <dbReference type="EMBL" id="GJJ07157.1"/>
    </source>
</evidence>